<accession>A0A835AIQ2</accession>
<evidence type="ECO:0000256" key="3">
    <source>
        <dbReference type="ARBA" id="ARBA00022679"/>
    </source>
</evidence>
<dbReference type="PIRSF" id="PIRSF000654">
    <property type="entry name" value="Integrin-linked_kinase"/>
    <property type="match status" value="1"/>
</dbReference>
<evidence type="ECO:0000256" key="1">
    <source>
        <dbReference type="ARBA" id="ARBA00012513"/>
    </source>
</evidence>
<dbReference type="PANTHER" id="PTHR45707:SF70">
    <property type="entry name" value="PROTEIN KINASE DOMAIN-CONTAINING PROTEIN"/>
    <property type="match status" value="1"/>
</dbReference>
<evidence type="ECO:0000259" key="9">
    <source>
        <dbReference type="PROSITE" id="PS50011"/>
    </source>
</evidence>
<dbReference type="Proteomes" id="UP000636709">
    <property type="component" value="Unassembled WGS sequence"/>
</dbReference>
<evidence type="ECO:0000256" key="8">
    <source>
        <dbReference type="ARBA" id="ARBA00048679"/>
    </source>
</evidence>
<dbReference type="Gene3D" id="1.10.510.10">
    <property type="entry name" value="Transferase(Phosphotransferase) domain 1"/>
    <property type="match status" value="1"/>
</dbReference>
<dbReference type="GO" id="GO:0004674">
    <property type="term" value="F:protein serine/threonine kinase activity"/>
    <property type="evidence" value="ECO:0007669"/>
    <property type="project" value="UniProtKB-KW"/>
</dbReference>
<dbReference type="OrthoDB" id="679259at2759"/>
<dbReference type="SMART" id="SM00220">
    <property type="entry name" value="S_TKc"/>
    <property type="match status" value="1"/>
</dbReference>
<comment type="caution">
    <text evidence="10">The sequence shown here is derived from an EMBL/GenBank/DDBJ whole genome shotgun (WGS) entry which is preliminary data.</text>
</comment>
<evidence type="ECO:0000313" key="11">
    <source>
        <dbReference type="Proteomes" id="UP000636709"/>
    </source>
</evidence>
<evidence type="ECO:0000256" key="6">
    <source>
        <dbReference type="ARBA" id="ARBA00022840"/>
    </source>
</evidence>
<reference evidence="10" key="1">
    <citation type="submission" date="2020-07" db="EMBL/GenBank/DDBJ databases">
        <title>Genome sequence and genetic diversity analysis of an under-domesticated orphan crop, white fonio (Digitaria exilis).</title>
        <authorList>
            <person name="Bennetzen J.L."/>
            <person name="Chen S."/>
            <person name="Ma X."/>
            <person name="Wang X."/>
            <person name="Yssel A.E.J."/>
            <person name="Chaluvadi S.R."/>
            <person name="Johnson M."/>
            <person name="Gangashetty P."/>
            <person name="Hamidou F."/>
            <person name="Sanogo M.D."/>
            <person name="Zwaenepoel A."/>
            <person name="Wallace J."/>
            <person name="Van De Peer Y."/>
            <person name="Van Deynze A."/>
        </authorList>
    </citation>
    <scope>NUCLEOTIDE SEQUENCE</scope>
    <source>
        <tissue evidence="10">Leaves</tissue>
    </source>
</reference>
<comment type="catalytic activity">
    <reaction evidence="8">
        <text>L-seryl-[protein] + ATP = O-phospho-L-seryl-[protein] + ADP + H(+)</text>
        <dbReference type="Rhea" id="RHEA:17989"/>
        <dbReference type="Rhea" id="RHEA-COMP:9863"/>
        <dbReference type="Rhea" id="RHEA-COMP:11604"/>
        <dbReference type="ChEBI" id="CHEBI:15378"/>
        <dbReference type="ChEBI" id="CHEBI:29999"/>
        <dbReference type="ChEBI" id="CHEBI:30616"/>
        <dbReference type="ChEBI" id="CHEBI:83421"/>
        <dbReference type="ChEBI" id="CHEBI:456216"/>
        <dbReference type="EC" id="2.7.11.1"/>
    </reaction>
</comment>
<organism evidence="10 11">
    <name type="scientific">Digitaria exilis</name>
    <dbReference type="NCBI Taxonomy" id="1010633"/>
    <lineage>
        <taxon>Eukaryota</taxon>
        <taxon>Viridiplantae</taxon>
        <taxon>Streptophyta</taxon>
        <taxon>Embryophyta</taxon>
        <taxon>Tracheophyta</taxon>
        <taxon>Spermatophyta</taxon>
        <taxon>Magnoliopsida</taxon>
        <taxon>Liliopsida</taxon>
        <taxon>Poales</taxon>
        <taxon>Poaceae</taxon>
        <taxon>PACMAD clade</taxon>
        <taxon>Panicoideae</taxon>
        <taxon>Panicodae</taxon>
        <taxon>Paniceae</taxon>
        <taxon>Anthephorinae</taxon>
        <taxon>Digitaria</taxon>
    </lineage>
</organism>
<dbReference type="EMBL" id="JACEFO010002347">
    <property type="protein sequence ID" value="KAF8664789.1"/>
    <property type="molecule type" value="Genomic_DNA"/>
</dbReference>
<evidence type="ECO:0000256" key="4">
    <source>
        <dbReference type="ARBA" id="ARBA00022741"/>
    </source>
</evidence>
<keyword evidence="6" id="KW-0067">ATP-binding</keyword>
<sequence>MSLLESITDNFSEERIIGRGGFADVYKGPVAVKKLKLQVSSEDMVPVLEEKFYQEICSLMMAKHKNVVRFLGYCADAQGKVYNIAGKNIVGEERQRFLCFEFLPGSLDKHISDASRGLEWRTRYQIIKGICEGLHHLHQQKIVHSDLKPANILLDHDMVPKIADFGLAKCFNEGQTSAITKNVFGSQGYMAPEFYRGVVTFRSDIYSLCIIIQEILTGTKEYLLVENESNEHLLVENESNLSLIKVWYY</sequence>
<evidence type="ECO:0000256" key="7">
    <source>
        <dbReference type="ARBA" id="ARBA00047899"/>
    </source>
</evidence>
<keyword evidence="4" id="KW-0547">Nucleotide-binding</keyword>
<dbReference type="Pfam" id="PF00069">
    <property type="entry name" value="Pkinase"/>
    <property type="match status" value="1"/>
</dbReference>
<keyword evidence="2" id="KW-0723">Serine/threonine-protein kinase</keyword>
<keyword evidence="5" id="KW-0418">Kinase</keyword>
<dbReference type="Gene3D" id="3.30.200.20">
    <property type="entry name" value="Phosphorylase Kinase, domain 1"/>
    <property type="match status" value="1"/>
</dbReference>
<comment type="catalytic activity">
    <reaction evidence="7">
        <text>L-threonyl-[protein] + ATP = O-phospho-L-threonyl-[protein] + ADP + H(+)</text>
        <dbReference type="Rhea" id="RHEA:46608"/>
        <dbReference type="Rhea" id="RHEA-COMP:11060"/>
        <dbReference type="Rhea" id="RHEA-COMP:11605"/>
        <dbReference type="ChEBI" id="CHEBI:15378"/>
        <dbReference type="ChEBI" id="CHEBI:30013"/>
        <dbReference type="ChEBI" id="CHEBI:30616"/>
        <dbReference type="ChEBI" id="CHEBI:61977"/>
        <dbReference type="ChEBI" id="CHEBI:456216"/>
        <dbReference type="EC" id="2.7.11.1"/>
    </reaction>
</comment>
<dbReference type="PANTHER" id="PTHR45707">
    <property type="entry name" value="C2 CALCIUM/LIPID-BINDING PLANT PHOSPHORIBOSYLTRANSFERASE FAMILY PROTEIN"/>
    <property type="match status" value="1"/>
</dbReference>
<keyword evidence="11" id="KW-1185">Reference proteome</keyword>
<dbReference type="GO" id="GO:0005524">
    <property type="term" value="F:ATP binding"/>
    <property type="evidence" value="ECO:0007669"/>
    <property type="project" value="UniProtKB-KW"/>
</dbReference>
<dbReference type="PROSITE" id="PS50011">
    <property type="entry name" value="PROTEIN_KINASE_DOM"/>
    <property type="match status" value="1"/>
</dbReference>
<evidence type="ECO:0000256" key="2">
    <source>
        <dbReference type="ARBA" id="ARBA00022527"/>
    </source>
</evidence>
<gene>
    <name evidence="10" type="ORF">HU200_054512</name>
</gene>
<dbReference type="FunFam" id="1.10.510.10:FF:001023">
    <property type="entry name" value="Os07g0541700 protein"/>
    <property type="match status" value="1"/>
</dbReference>
<dbReference type="InterPro" id="IPR011009">
    <property type="entry name" value="Kinase-like_dom_sf"/>
</dbReference>
<dbReference type="PROSITE" id="PS00108">
    <property type="entry name" value="PROTEIN_KINASE_ST"/>
    <property type="match status" value="1"/>
</dbReference>
<dbReference type="EC" id="2.7.11.1" evidence="1"/>
<dbReference type="InterPro" id="IPR000719">
    <property type="entry name" value="Prot_kinase_dom"/>
</dbReference>
<proteinExistence type="predicted"/>
<dbReference type="SUPFAM" id="SSF56112">
    <property type="entry name" value="Protein kinase-like (PK-like)"/>
    <property type="match status" value="1"/>
</dbReference>
<name>A0A835AIQ2_9POAL</name>
<feature type="domain" description="Protein kinase" evidence="9">
    <location>
        <begin position="11"/>
        <end position="249"/>
    </location>
</feature>
<evidence type="ECO:0000256" key="5">
    <source>
        <dbReference type="ARBA" id="ARBA00022777"/>
    </source>
</evidence>
<evidence type="ECO:0000313" key="10">
    <source>
        <dbReference type="EMBL" id="KAF8664789.1"/>
    </source>
</evidence>
<dbReference type="AlphaFoldDB" id="A0A835AIQ2"/>
<dbReference type="InterPro" id="IPR008271">
    <property type="entry name" value="Ser/Thr_kinase_AS"/>
</dbReference>
<protein>
    <recommendedName>
        <fullName evidence="1">non-specific serine/threonine protein kinase</fullName>
        <ecNumber evidence="1">2.7.11.1</ecNumber>
    </recommendedName>
</protein>
<keyword evidence="3" id="KW-0808">Transferase</keyword>